<evidence type="ECO:0000313" key="1">
    <source>
        <dbReference type="EMBL" id="ANW00684.1"/>
    </source>
</evidence>
<dbReference type="STRING" id="1274631.LMTR13_11395"/>
<sequence length="471" mass="50863">MAKIIFPVSHSPGLRASEGAGRLYNCYAEPLGEGARAVAVRHRSPGLTNFGTTTREGCRGFLEVAGVLYVGFETKLEKFTSSGGASTNVGNLNGTKKGFFARNNATTPDKWFVDPDGNIAVFTPTTVTNSWPDADLPAVNSTCSINGYGVFTTGDGKAFATGLNSTSVDALSFGTAQAKPDGLYRCIEWAGRLYLFGTQTTEIWTDQGLSPFPFARSDVMPRGLAGPYCVTGHEDSFTKGLHIVADDNAVYRIDGNAPIKISPPDLDALIEAVADKTTIEMCSYISRGHAFIQVKCAAWTWTFNINNGKWHERPSYLIVNSRITQTYYAFGKWLCGDDLTGNVQQITSASHKEIDNPLVCEVWSAPLQDFPRRSRGISAFFDFAVGVGDAAGEDPIATDPGVEISYSTDGGQTFSIPRIRKLGRQSIGTARIRVNQIKAAGPQGYIWKVRMSDPVHFGLMGGEMTGEPRAA</sequence>
<evidence type="ECO:0000313" key="2">
    <source>
        <dbReference type="Proteomes" id="UP000092839"/>
    </source>
</evidence>
<dbReference type="EMBL" id="CP016428">
    <property type="protein sequence ID" value="ANW00684.1"/>
    <property type="molecule type" value="Genomic_DNA"/>
</dbReference>
<accession>A0A1B1UD48</accession>
<keyword evidence="2" id="KW-1185">Reference proteome</keyword>
<proteinExistence type="predicted"/>
<dbReference type="KEGG" id="bic:LMTR13_11395"/>
<reference evidence="1 2" key="1">
    <citation type="submission" date="2016-07" db="EMBL/GenBank/DDBJ databases">
        <title>Complete genome sequence of Bradyrhizobium icense LMTR 13T, a potential inoculant strain isolated from lima bean (Phaseolus lunatus) in Peru.</title>
        <authorList>
            <person name="Ormeno-Orrillo E."/>
            <person name="Duran D."/>
            <person name="Rogel M.A."/>
            <person name="Rey L."/>
            <person name="Imperial J."/>
            <person name="Ruiz-Argueso T."/>
            <person name="Martinez-Romero E."/>
        </authorList>
    </citation>
    <scope>NUCLEOTIDE SEQUENCE [LARGE SCALE GENOMIC DNA]</scope>
    <source>
        <strain evidence="1 2">LMTR 13</strain>
    </source>
</reference>
<gene>
    <name evidence="1" type="ORF">LMTR13_11395</name>
</gene>
<dbReference type="RefSeq" id="WP_065727960.1">
    <property type="nucleotide sequence ID" value="NZ_CP016428.1"/>
</dbReference>
<protein>
    <submittedName>
        <fullName evidence="1">Uncharacterized protein</fullName>
    </submittedName>
</protein>
<name>A0A1B1UD48_9BRAD</name>
<dbReference type="Proteomes" id="UP000092839">
    <property type="component" value="Chromosome"/>
</dbReference>
<dbReference type="AlphaFoldDB" id="A0A1B1UD48"/>
<dbReference type="OrthoDB" id="7842371at2"/>
<organism evidence="1 2">
    <name type="scientific">Bradyrhizobium icense</name>
    <dbReference type="NCBI Taxonomy" id="1274631"/>
    <lineage>
        <taxon>Bacteria</taxon>
        <taxon>Pseudomonadati</taxon>
        <taxon>Pseudomonadota</taxon>
        <taxon>Alphaproteobacteria</taxon>
        <taxon>Hyphomicrobiales</taxon>
        <taxon>Nitrobacteraceae</taxon>
        <taxon>Bradyrhizobium</taxon>
    </lineage>
</organism>